<proteinExistence type="predicted"/>
<keyword evidence="1" id="KW-1133">Transmembrane helix</keyword>
<dbReference type="InterPro" id="IPR037185">
    <property type="entry name" value="EmrE-like"/>
</dbReference>
<feature type="transmembrane region" description="Helical" evidence="1">
    <location>
        <begin position="206"/>
        <end position="224"/>
    </location>
</feature>
<feature type="transmembrane region" description="Helical" evidence="1">
    <location>
        <begin position="92"/>
        <end position="110"/>
    </location>
</feature>
<keyword evidence="1" id="KW-0812">Transmembrane</keyword>
<dbReference type="AlphaFoldDB" id="A0A366HDY1"/>
<feature type="transmembrane region" description="Helical" evidence="1">
    <location>
        <begin position="6"/>
        <end position="21"/>
    </location>
</feature>
<keyword evidence="1" id="KW-0472">Membrane</keyword>
<comment type="caution">
    <text evidence="2">The sequence shown here is derived from an EMBL/GenBank/DDBJ whole genome shotgun (WGS) entry which is preliminary data.</text>
</comment>
<gene>
    <name evidence="2" type="ORF">DFR37_105272</name>
</gene>
<organism evidence="2 3">
    <name type="scientific">Eoetvoesiella caeni</name>
    <dbReference type="NCBI Taxonomy" id="645616"/>
    <lineage>
        <taxon>Bacteria</taxon>
        <taxon>Pseudomonadati</taxon>
        <taxon>Pseudomonadota</taxon>
        <taxon>Betaproteobacteria</taxon>
        <taxon>Burkholderiales</taxon>
        <taxon>Alcaligenaceae</taxon>
        <taxon>Eoetvoesiella</taxon>
    </lineage>
</organism>
<dbReference type="RefSeq" id="WP_113933423.1">
    <property type="nucleotide sequence ID" value="NZ_JACCEU010000003.1"/>
</dbReference>
<accession>A0A366HDY1</accession>
<feature type="transmembrane region" description="Helical" evidence="1">
    <location>
        <begin position="28"/>
        <end position="47"/>
    </location>
</feature>
<sequence>MLTLIISIACSVAVSILLKLARRHRLHIGQAIAVNYAVAAGLCLLLLQPHPAQLLDQNSSWFVLVALGILLPTVFLAMAAAVRHAGIVLSDAAQRLSLFLPLLASFLIFGQAPTPASLIGIVLAFSALGCLLARPQTSAGTVAGPSAAALLLAVWLGYGCIDILFKLLAKSGAGFGASLFAAFVLAGALMLAGLLAARTRWQTRNLAAGLLLGLLNFGNIYFYIRAHQLFPDNPTLVFTAMNIGVIVLGTLAGMAFFRERPSRLNLAGVALAITAITALVLPVWTT</sequence>
<reference evidence="2 3" key="1">
    <citation type="submission" date="2018-06" db="EMBL/GenBank/DDBJ databases">
        <title>Genomic Encyclopedia of Type Strains, Phase IV (KMG-IV): sequencing the most valuable type-strain genomes for metagenomic binning, comparative biology and taxonomic classification.</title>
        <authorList>
            <person name="Goeker M."/>
        </authorList>
    </citation>
    <scope>NUCLEOTIDE SEQUENCE [LARGE SCALE GENOMIC DNA]</scope>
    <source>
        <strain evidence="2 3">DSM 25520</strain>
    </source>
</reference>
<feature type="transmembrane region" description="Helical" evidence="1">
    <location>
        <begin position="264"/>
        <end position="284"/>
    </location>
</feature>
<feature type="transmembrane region" description="Helical" evidence="1">
    <location>
        <begin position="116"/>
        <end position="135"/>
    </location>
</feature>
<feature type="transmembrane region" description="Helical" evidence="1">
    <location>
        <begin position="147"/>
        <end position="169"/>
    </location>
</feature>
<feature type="transmembrane region" description="Helical" evidence="1">
    <location>
        <begin position="59"/>
        <end position="80"/>
    </location>
</feature>
<protein>
    <recommendedName>
        <fullName evidence="4">EamA-like transporter family protein</fullName>
    </recommendedName>
</protein>
<keyword evidence="3" id="KW-1185">Reference proteome</keyword>
<dbReference type="EMBL" id="QNRQ01000005">
    <property type="protein sequence ID" value="RBP39476.1"/>
    <property type="molecule type" value="Genomic_DNA"/>
</dbReference>
<dbReference type="OrthoDB" id="1524053at2"/>
<feature type="transmembrane region" description="Helical" evidence="1">
    <location>
        <begin position="175"/>
        <end position="197"/>
    </location>
</feature>
<name>A0A366HDY1_9BURK</name>
<evidence type="ECO:0000313" key="2">
    <source>
        <dbReference type="EMBL" id="RBP39476.1"/>
    </source>
</evidence>
<evidence type="ECO:0000256" key="1">
    <source>
        <dbReference type="SAM" id="Phobius"/>
    </source>
</evidence>
<dbReference type="SUPFAM" id="SSF103481">
    <property type="entry name" value="Multidrug resistance efflux transporter EmrE"/>
    <property type="match status" value="2"/>
</dbReference>
<feature type="transmembrane region" description="Helical" evidence="1">
    <location>
        <begin position="236"/>
        <end position="257"/>
    </location>
</feature>
<evidence type="ECO:0000313" key="3">
    <source>
        <dbReference type="Proteomes" id="UP000253628"/>
    </source>
</evidence>
<dbReference type="Proteomes" id="UP000253628">
    <property type="component" value="Unassembled WGS sequence"/>
</dbReference>
<evidence type="ECO:0008006" key="4">
    <source>
        <dbReference type="Google" id="ProtNLM"/>
    </source>
</evidence>